<name>A0A1G5SCP9_9PROT</name>
<dbReference type="GO" id="GO:0043165">
    <property type="term" value="P:Gram-negative-bacterium-type cell outer membrane assembly"/>
    <property type="evidence" value="ECO:0007669"/>
    <property type="project" value="UniProtKB-UniRule"/>
</dbReference>
<accession>A0A1G5SCP9</accession>
<gene>
    <name evidence="7" type="primary">rlpB</name>
    <name evidence="6" type="synonym">lptE</name>
    <name evidence="7" type="ORF">NSMM_230021</name>
</gene>
<evidence type="ECO:0000256" key="2">
    <source>
        <dbReference type="ARBA" id="ARBA00023136"/>
    </source>
</evidence>
<evidence type="ECO:0000313" key="7">
    <source>
        <dbReference type="EMBL" id="SCZ84600.1"/>
    </source>
</evidence>
<dbReference type="Pfam" id="PF04390">
    <property type="entry name" value="LptE"/>
    <property type="match status" value="1"/>
</dbReference>
<dbReference type="RefSeq" id="WP_245654649.1">
    <property type="nucleotide sequence ID" value="NZ_FMWO01000029.1"/>
</dbReference>
<keyword evidence="8" id="KW-1185">Reference proteome</keyword>
<evidence type="ECO:0000256" key="6">
    <source>
        <dbReference type="HAMAP-Rule" id="MF_01186"/>
    </source>
</evidence>
<dbReference type="PANTHER" id="PTHR38098">
    <property type="entry name" value="LPS-ASSEMBLY LIPOPROTEIN LPTE"/>
    <property type="match status" value="1"/>
</dbReference>
<dbReference type="Gene3D" id="3.30.160.150">
    <property type="entry name" value="Lipoprotein like domain"/>
    <property type="match status" value="1"/>
</dbReference>
<comment type="function">
    <text evidence="6">Together with LptD, is involved in the assembly of lipopolysaccharide (LPS) at the surface of the outer membrane. Required for the proper assembly of LptD. Binds LPS and may serve as the LPS recognition site at the outer membrane.</text>
</comment>
<keyword evidence="7" id="KW-0812">Transmembrane</keyword>
<dbReference type="AlphaFoldDB" id="A0A1G5SCP9"/>
<dbReference type="Proteomes" id="UP000198729">
    <property type="component" value="Unassembled WGS sequence"/>
</dbReference>
<dbReference type="GO" id="GO:0015920">
    <property type="term" value="P:lipopolysaccharide transport"/>
    <property type="evidence" value="ECO:0007669"/>
    <property type="project" value="TreeGrafter"/>
</dbReference>
<proteinExistence type="inferred from homology"/>
<protein>
    <recommendedName>
        <fullName evidence="6">LPS-assembly lipoprotein LptE</fullName>
    </recommendedName>
</protein>
<keyword evidence="5 7" id="KW-0449">Lipoprotein</keyword>
<keyword evidence="2 6" id="KW-0472">Membrane</keyword>
<dbReference type="PANTHER" id="PTHR38098:SF1">
    <property type="entry name" value="LPS-ASSEMBLY LIPOPROTEIN LPTE"/>
    <property type="match status" value="1"/>
</dbReference>
<evidence type="ECO:0000256" key="3">
    <source>
        <dbReference type="ARBA" id="ARBA00023139"/>
    </source>
</evidence>
<evidence type="ECO:0000256" key="1">
    <source>
        <dbReference type="ARBA" id="ARBA00022729"/>
    </source>
</evidence>
<dbReference type="GO" id="GO:1990351">
    <property type="term" value="C:transporter complex"/>
    <property type="evidence" value="ECO:0007669"/>
    <property type="project" value="TreeGrafter"/>
</dbReference>
<keyword evidence="1" id="KW-0732">Signal</keyword>
<comment type="subunit">
    <text evidence="6">Component of the lipopolysaccharide transport and assembly complex. Interacts with LptD.</text>
</comment>
<organism evidence="7 8">
    <name type="scientific">Nitrosomonas mobilis</name>
    <dbReference type="NCBI Taxonomy" id="51642"/>
    <lineage>
        <taxon>Bacteria</taxon>
        <taxon>Pseudomonadati</taxon>
        <taxon>Pseudomonadota</taxon>
        <taxon>Betaproteobacteria</taxon>
        <taxon>Nitrosomonadales</taxon>
        <taxon>Nitrosomonadaceae</taxon>
        <taxon>Nitrosomonas</taxon>
    </lineage>
</organism>
<dbReference type="InterPro" id="IPR007485">
    <property type="entry name" value="LPS_assembly_LptE"/>
</dbReference>
<evidence type="ECO:0000256" key="5">
    <source>
        <dbReference type="ARBA" id="ARBA00023288"/>
    </source>
</evidence>
<dbReference type="HAMAP" id="MF_01186">
    <property type="entry name" value="LPS_assembly_LptE"/>
    <property type="match status" value="1"/>
</dbReference>
<dbReference type="EMBL" id="FMWO01000029">
    <property type="protein sequence ID" value="SCZ84600.1"/>
    <property type="molecule type" value="Genomic_DNA"/>
</dbReference>
<evidence type="ECO:0000313" key="8">
    <source>
        <dbReference type="Proteomes" id="UP000198729"/>
    </source>
</evidence>
<sequence length="173" mass="19335">MPHLPLSTLPSMPARLLVISLFVYLTACGFQLRGQLADLPYERVYVTAPVGLTIGADMKRALRTHTRIKVVSDIEKAEVVLQIVHAINEKRILSLSAGGRVREFELGYRVATRLLDPAGNELATLREVHLTRILPFLDAQVLAKATEEEMLYRDMQHDAIQQILRQVSAINPG</sequence>
<dbReference type="GO" id="GO:0001530">
    <property type="term" value="F:lipopolysaccharide binding"/>
    <property type="evidence" value="ECO:0007669"/>
    <property type="project" value="TreeGrafter"/>
</dbReference>
<keyword evidence="3" id="KW-0564">Palmitate</keyword>
<dbReference type="GO" id="GO:0009279">
    <property type="term" value="C:cell outer membrane"/>
    <property type="evidence" value="ECO:0007669"/>
    <property type="project" value="UniProtKB-UniRule"/>
</dbReference>
<keyword evidence="4 6" id="KW-0998">Cell outer membrane</keyword>
<evidence type="ECO:0000256" key="4">
    <source>
        <dbReference type="ARBA" id="ARBA00023237"/>
    </source>
</evidence>
<dbReference type="STRING" id="51642.NSMM_230021"/>
<comment type="similarity">
    <text evidence="6">Belongs to the LptE lipoprotein family.</text>
</comment>
<reference evidence="7 8" key="1">
    <citation type="submission" date="2016-10" db="EMBL/GenBank/DDBJ databases">
        <authorList>
            <person name="de Groot N.N."/>
        </authorList>
    </citation>
    <scope>NUCLEOTIDE SEQUENCE [LARGE SCALE GENOMIC DNA]</scope>
    <source>
        <strain evidence="7">1</strain>
    </source>
</reference>